<dbReference type="AlphaFoldDB" id="A0A078KWI7"/>
<dbReference type="RefSeq" id="WP_176695279.1">
    <property type="nucleotide sequence ID" value="NZ_CCVW01000002.1"/>
</dbReference>
<gene>
    <name evidence="1" type="ORF">BN59_01640</name>
</gene>
<dbReference type="Proteomes" id="UP000044071">
    <property type="component" value="Unassembled WGS sequence"/>
</dbReference>
<evidence type="ECO:0000313" key="2">
    <source>
        <dbReference type="Proteomes" id="UP000044071"/>
    </source>
</evidence>
<accession>A0A078KWI7</accession>
<sequence length="46" mass="5343">MGKVISAAWVKNTYGQWRLLIEAAEAWEYGKTMLFKQANFSRGIDY</sequence>
<protein>
    <submittedName>
        <fullName evidence="1">Uncharacterized protein</fullName>
    </submittedName>
</protein>
<proteinExistence type="predicted"/>
<reference evidence="1 2" key="1">
    <citation type="submission" date="2014-06" db="EMBL/GenBank/DDBJ databases">
        <authorList>
            <person name="Urmite Genomes Urmite Genomes"/>
        </authorList>
    </citation>
    <scope>NUCLEOTIDE SEQUENCE [LARGE SCALE GENOMIC DNA]</scope>
</reference>
<keyword evidence="2" id="KW-1185">Reference proteome</keyword>
<organism evidence="1 2">
    <name type="scientific">Legionella massiliensis</name>
    <dbReference type="NCBI Taxonomy" id="1034943"/>
    <lineage>
        <taxon>Bacteria</taxon>
        <taxon>Pseudomonadati</taxon>
        <taxon>Pseudomonadota</taxon>
        <taxon>Gammaproteobacteria</taxon>
        <taxon>Legionellales</taxon>
        <taxon>Legionellaceae</taxon>
        <taxon>Legionella</taxon>
    </lineage>
</organism>
<evidence type="ECO:0000313" key="1">
    <source>
        <dbReference type="EMBL" id="CDZ77357.1"/>
    </source>
</evidence>
<dbReference type="EMBL" id="CCSB01000002">
    <property type="protein sequence ID" value="CDZ77357.1"/>
    <property type="molecule type" value="Genomic_DNA"/>
</dbReference>
<name>A0A078KWI7_9GAMM</name>